<dbReference type="InterPro" id="IPR001810">
    <property type="entry name" value="F-box_dom"/>
</dbReference>
<evidence type="ECO:0000313" key="3">
    <source>
        <dbReference type="RefSeq" id="XP_026273225.1"/>
    </source>
</evidence>
<dbReference type="SUPFAM" id="SSF52047">
    <property type="entry name" value="RNI-like"/>
    <property type="match status" value="1"/>
</dbReference>
<gene>
    <name evidence="3" type="primary">LOC113202974</name>
</gene>
<feature type="domain" description="F-box" evidence="1">
    <location>
        <begin position="1"/>
        <end position="46"/>
    </location>
</feature>
<dbReference type="Gene3D" id="3.80.10.10">
    <property type="entry name" value="Ribonuclease Inhibitor"/>
    <property type="match status" value="2"/>
</dbReference>
<dbReference type="RefSeq" id="XP_026273225.1">
    <property type="nucleotide sequence ID" value="XM_026417440.2"/>
</dbReference>
<sequence length="456" mass="50761">MELLLLPDDDLLEVLRHLDVPDLLTCRLVCKRLAELALDPHVWQHRCLLDSEELYWSNPVLRLAPCLQTVHTRVNGLVDTTDALLTTRCAVKDLRLDVCQNWIGLAIAVLQNLVALGRLRELEIRFLMSGISDPDEYALVTRLMKIVLASRLERLTVWGDIPPCAQTSAASLDRHSGQCTPPKSSLSYFRSLGASSASFFNLVLSSQAATLKTIFVTTFHVSAFDESTVLLLAKLPNLRKLNCSLFPGLEALAACPRLEEVTLLVFPEHPKLYRAGATKFLRRASQLRKVHLSPRRVDTYADFVTALVASGASNVEELKISSIPMRSPQAQSVLLKALPSLPALRVLELEKVPDELLRCITPALAPRLQILVVTHAGKLADRPCGHAWLHVDAVKAVQRANPSLRVFVDNDTPLYCPDDELCKLCALDCHRGRFREETRTTPSSAFPQLLLPRDDF</sequence>
<name>A0A6J1S200_FRAOC</name>
<evidence type="ECO:0000313" key="2">
    <source>
        <dbReference type="Proteomes" id="UP000504606"/>
    </source>
</evidence>
<organism evidence="2 3">
    <name type="scientific">Frankliniella occidentalis</name>
    <name type="common">Western flower thrips</name>
    <name type="synonym">Euthrips occidentalis</name>
    <dbReference type="NCBI Taxonomy" id="133901"/>
    <lineage>
        <taxon>Eukaryota</taxon>
        <taxon>Metazoa</taxon>
        <taxon>Ecdysozoa</taxon>
        <taxon>Arthropoda</taxon>
        <taxon>Hexapoda</taxon>
        <taxon>Insecta</taxon>
        <taxon>Pterygota</taxon>
        <taxon>Neoptera</taxon>
        <taxon>Paraneoptera</taxon>
        <taxon>Thysanoptera</taxon>
        <taxon>Terebrantia</taxon>
        <taxon>Thripoidea</taxon>
        <taxon>Thripidae</taxon>
        <taxon>Frankliniella</taxon>
    </lineage>
</organism>
<dbReference type="GeneID" id="113202974"/>
<dbReference type="Proteomes" id="UP000504606">
    <property type="component" value="Unplaced"/>
</dbReference>
<dbReference type="AlphaFoldDB" id="A0A6J1S200"/>
<dbReference type="InterPro" id="IPR032675">
    <property type="entry name" value="LRR_dom_sf"/>
</dbReference>
<evidence type="ECO:0000259" key="1">
    <source>
        <dbReference type="PROSITE" id="PS50181"/>
    </source>
</evidence>
<proteinExistence type="predicted"/>
<dbReference type="SMART" id="SM00256">
    <property type="entry name" value="FBOX"/>
    <property type="match status" value="1"/>
</dbReference>
<dbReference type="SUPFAM" id="SSF81383">
    <property type="entry name" value="F-box domain"/>
    <property type="match status" value="1"/>
</dbReference>
<accession>A0A6J1S200</accession>
<protein>
    <submittedName>
        <fullName evidence="3">Uncharacterized protein LOC113202974 isoform X2</fullName>
    </submittedName>
</protein>
<reference evidence="3" key="1">
    <citation type="submission" date="2025-08" db="UniProtKB">
        <authorList>
            <consortium name="RefSeq"/>
        </authorList>
    </citation>
    <scope>IDENTIFICATION</scope>
    <source>
        <tissue evidence="3">Whole organism</tissue>
    </source>
</reference>
<dbReference type="InterPro" id="IPR036047">
    <property type="entry name" value="F-box-like_dom_sf"/>
</dbReference>
<dbReference type="PROSITE" id="PS50181">
    <property type="entry name" value="FBOX"/>
    <property type="match status" value="1"/>
</dbReference>
<keyword evidence="2" id="KW-1185">Reference proteome</keyword>
<dbReference type="Pfam" id="PF12937">
    <property type="entry name" value="F-box-like"/>
    <property type="match status" value="1"/>
</dbReference>